<dbReference type="InterPro" id="IPR013744">
    <property type="entry name" value="SidJ"/>
</dbReference>
<dbReference type="Proteomes" id="UP000177865">
    <property type="component" value="Unassembled WGS sequence"/>
</dbReference>
<sequence>MLVELTRIVTADGVPLDGAIADAKGRKRAAVLFVHGLTSTFSRSRALWESLARAGQHRGIGVAAFNTRGHDIIASYAIGGRRRKRYRTLGAALEDFRDCIHDLHSGIRFLKKRGYRRILLVGHSTGAQKTAYYLSQVRDRAVAGLVLAGPLSDVAIRQKQLGKTFSRNIAAVERFAKRHGKTALLPPTLTWGYWSAQRYLSLFKPGNDEDIFPYHNPKARWTNFRRIHVPTLILIGARDEHLDRSAEELIAAFRAHAPERVRLHTLAISRAGHNFRRHENAFSTSVIRWIERTI</sequence>
<dbReference type="PANTHER" id="PTHR31591:SF1">
    <property type="entry name" value="UPF0613 PROTEIN PB24D3.06C"/>
    <property type="match status" value="1"/>
</dbReference>
<reference evidence="1 2" key="1">
    <citation type="journal article" date="2016" name="Nat. Commun.">
        <title>Thousands of microbial genomes shed light on interconnected biogeochemical processes in an aquifer system.</title>
        <authorList>
            <person name="Anantharaman K."/>
            <person name="Brown C.T."/>
            <person name="Hug L.A."/>
            <person name="Sharon I."/>
            <person name="Castelle C.J."/>
            <person name="Probst A.J."/>
            <person name="Thomas B.C."/>
            <person name="Singh A."/>
            <person name="Wilkins M.J."/>
            <person name="Karaoz U."/>
            <person name="Brodie E.L."/>
            <person name="Williams K.H."/>
            <person name="Hubbard S.S."/>
            <person name="Banfield J.F."/>
        </authorList>
    </citation>
    <scope>NUCLEOTIDE SEQUENCE [LARGE SCALE GENOMIC DNA]</scope>
</reference>
<dbReference type="Pfam" id="PF08538">
    <property type="entry name" value="DUF1749"/>
    <property type="match status" value="1"/>
</dbReference>
<dbReference type="SUPFAM" id="SSF53474">
    <property type="entry name" value="alpha/beta-Hydrolases"/>
    <property type="match status" value="1"/>
</dbReference>
<evidence type="ECO:0008006" key="3">
    <source>
        <dbReference type="Google" id="ProtNLM"/>
    </source>
</evidence>
<dbReference type="EMBL" id="MHSZ01000027">
    <property type="protein sequence ID" value="OHA52779.1"/>
    <property type="molecule type" value="Genomic_DNA"/>
</dbReference>
<evidence type="ECO:0000313" key="2">
    <source>
        <dbReference type="Proteomes" id="UP000177865"/>
    </source>
</evidence>
<dbReference type="InterPro" id="IPR029058">
    <property type="entry name" value="AB_hydrolase_fold"/>
</dbReference>
<organism evidence="1 2">
    <name type="scientific">Candidatus Terrybacteria bacterium RIFCSPLOWO2_01_FULL_58_14</name>
    <dbReference type="NCBI Taxonomy" id="1802369"/>
    <lineage>
        <taxon>Bacteria</taxon>
        <taxon>Candidatus Terryibacteriota</taxon>
    </lineage>
</organism>
<accession>A0A1G2PYD3</accession>
<dbReference type="PANTHER" id="PTHR31591">
    <property type="entry name" value="UPF0613 PROTEIN PB24D3.06C"/>
    <property type="match status" value="1"/>
</dbReference>
<protein>
    <recommendedName>
        <fullName evidence="3">Serine aminopeptidase S33 domain-containing protein</fullName>
    </recommendedName>
</protein>
<proteinExistence type="predicted"/>
<gene>
    <name evidence="1" type="ORF">A2991_00480</name>
</gene>
<name>A0A1G2PYD3_9BACT</name>
<dbReference type="AlphaFoldDB" id="A0A1G2PYD3"/>
<dbReference type="Gene3D" id="3.40.50.1820">
    <property type="entry name" value="alpha/beta hydrolase"/>
    <property type="match status" value="1"/>
</dbReference>
<evidence type="ECO:0000313" key="1">
    <source>
        <dbReference type="EMBL" id="OHA52779.1"/>
    </source>
</evidence>
<comment type="caution">
    <text evidence="1">The sequence shown here is derived from an EMBL/GenBank/DDBJ whole genome shotgun (WGS) entry which is preliminary data.</text>
</comment>